<dbReference type="EMBL" id="CP007033">
    <property type="protein sequence ID" value="AHF10254.1"/>
    <property type="molecule type" value="Genomic_DNA"/>
</dbReference>
<dbReference type="RefSeq" id="WP_015043034.1">
    <property type="nucleotide sequence ID" value="NZ_CP007033.1"/>
</dbReference>
<evidence type="ECO:0000256" key="1">
    <source>
        <dbReference type="SAM" id="Phobius"/>
    </source>
</evidence>
<proteinExistence type="predicted"/>
<sequence>MAYEGAVAGGVVTEGAVGGCCCTPNFCGIAIVTVIILLLIAMGILF</sequence>
<feature type="transmembrane region" description="Helical" evidence="1">
    <location>
        <begin position="23"/>
        <end position="45"/>
    </location>
</feature>
<keyword evidence="1" id="KW-0812">Transmembrane</keyword>
<accession>A0ABN4BSR2</accession>
<evidence type="ECO:0000313" key="3">
    <source>
        <dbReference type="Proteomes" id="UP000018934"/>
    </source>
</evidence>
<evidence type="ECO:0000313" key="2">
    <source>
        <dbReference type="EMBL" id="AHF10254.1"/>
    </source>
</evidence>
<keyword evidence="3" id="KW-1185">Reference proteome</keyword>
<evidence type="ECO:0008006" key="4">
    <source>
        <dbReference type="Google" id="ProtNLM"/>
    </source>
</evidence>
<name>A0ABN4BSR2_DEHRP</name>
<keyword evidence="1" id="KW-0472">Membrane</keyword>
<keyword evidence="1" id="KW-1133">Transmembrane helix</keyword>
<organism evidence="2 3">
    <name type="scientific">Dehalobacter restrictus (strain DSM 9455 / PER-K23)</name>
    <dbReference type="NCBI Taxonomy" id="871738"/>
    <lineage>
        <taxon>Bacteria</taxon>
        <taxon>Bacillati</taxon>
        <taxon>Bacillota</taxon>
        <taxon>Clostridia</taxon>
        <taxon>Eubacteriales</taxon>
        <taxon>Desulfitobacteriaceae</taxon>
        <taxon>Dehalobacter</taxon>
    </lineage>
</organism>
<gene>
    <name evidence="2" type="ORF">DEHRE_09310</name>
</gene>
<reference evidence="2 3" key="1">
    <citation type="journal article" date="2013" name="Stand. Genomic Sci.">
        <title>Complete genome sequence of Dehalobacter restrictus PER-K23(T.).</title>
        <authorList>
            <person name="Kruse T."/>
            <person name="Maillard J."/>
            <person name="Goodwin L."/>
            <person name="Woyke T."/>
            <person name="Teshima H."/>
            <person name="Bruce D."/>
            <person name="Detter C."/>
            <person name="Tapia R."/>
            <person name="Han C."/>
            <person name="Huntemann M."/>
            <person name="Wei C.L."/>
            <person name="Han J."/>
            <person name="Chen A."/>
            <person name="Kyrpides N."/>
            <person name="Szeto E."/>
            <person name="Markowitz V."/>
            <person name="Ivanova N."/>
            <person name="Pagani I."/>
            <person name="Pati A."/>
            <person name="Pitluck S."/>
            <person name="Nolan M."/>
            <person name="Holliger C."/>
            <person name="Smidt H."/>
        </authorList>
    </citation>
    <scope>NUCLEOTIDE SEQUENCE [LARGE SCALE GENOMIC DNA]</scope>
    <source>
        <strain evidence="3">DSM 9455</strain>
    </source>
</reference>
<dbReference type="Proteomes" id="UP000018934">
    <property type="component" value="Chromosome"/>
</dbReference>
<protein>
    <recommendedName>
        <fullName evidence="4">Sporulation protein YjcZ</fullName>
    </recommendedName>
</protein>